<keyword evidence="2" id="KW-1133">Transmembrane helix</keyword>
<dbReference type="VEuPathDB" id="AmoebaDB:ACA1_277230"/>
<dbReference type="GeneID" id="14921685"/>
<keyword evidence="2" id="KW-0812">Transmembrane</keyword>
<dbReference type="KEGG" id="acan:ACA1_277230"/>
<keyword evidence="2" id="KW-0472">Membrane</keyword>
<evidence type="ECO:0000256" key="2">
    <source>
        <dbReference type="SAM" id="Phobius"/>
    </source>
</evidence>
<sequence>MGINQSIPPHRIEPPRFRIGPPGKPMPRGNQYCSMRPLFWRLANSNVLVRLETDVALCFGDVSSTVCPWVMTMAIATTLVMMKMRKMMNRRPAVGTTRHR</sequence>
<feature type="transmembrane region" description="Helical" evidence="2">
    <location>
        <begin position="62"/>
        <end position="82"/>
    </location>
</feature>
<evidence type="ECO:0000313" key="4">
    <source>
        <dbReference type="Proteomes" id="UP000011083"/>
    </source>
</evidence>
<evidence type="ECO:0000256" key="1">
    <source>
        <dbReference type="SAM" id="MobiDB-lite"/>
    </source>
</evidence>
<proteinExistence type="predicted"/>
<dbReference type="RefSeq" id="XP_004344558.1">
    <property type="nucleotide sequence ID" value="XM_004344508.1"/>
</dbReference>
<organism evidence="3 4">
    <name type="scientific">Acanthamoeba castellanii (strain ATCC 30010 / Neff)</name>
    <dbReference type="NCBI Taxonomy" id="1257118"/>
    <lineage>
        <taxon>Eukaryota</taxon>
        <taxon>Amoebozoa</taxon>
        <taxon>Discosea</taxon>
        <taxon>Longamoebia</taxon>
        <taxon>Centramoebida</taxon>
        <taxon>Acanthamoebidae</taxon>
        <taxon>Acanthamoeba</taxon>
    </lineage>
</organism>
<accession>L8H6N3</accession>
<gene>
    <name evidence="3" type="ORF">ACA1_277230</name>
</gene>
<feature type="region of interest" description="Disordered" evidence="1">
    <location>
        <begin position="1"/>
        <end position="26"/>
    </location>
</feature>
<dbReference type="AlphaFoldDB" id="L8H6N3"/>
<keyword evidence="4" id="KW-1185">Reference proteome</keyword>
<name>L8H6N3_ACACF</name>
<dbReference type="Proteomes" id="UP000011083">
    <property type="component" value="Unassembled WGS sequence"/>
</dbReference>
<reference evidence="3 4" key="1">
    <citation type="journal article" date="2013" name="Genome Biol.">
        <title>Genome of Acanthamoeba castellanii highlights extensive lateral gene transfer and early evolution of tyrosine kinase signaling.</title>
        <authorList>
            <person name="Clarke M."/>
            <person name="Lohan A.J."/>
            <person name="Liu B."/>
            <person name="Lagkouvardos I."/>
            <person name="Roy S."/>
            <person name="Zafar N."/>
            <person name="Bertelli C."/>
            <person name="Schilde C."/>
            <person name="Kianianmomeni A."/>
            <person name="Burglin T.R."/>
            <person name="Frech C."/>
            <person name="Turcotte B."/>
            <person name="Kopec K.O."/>
            <person name="Synnott J.M."/>
            <person name="Choo C."/>
            <person name="Paponov I."/>
            <person name="Finkler A."/>
            <person name="Soon Heng Tan C."/>
            <person name="Hutchins A.P."/>
            <person name="Weinmeier T."/>
            <person name="Rattei T."/>
            <person name="Chu J.S."/>
            <person name="Gimenez G."/>
            <person name="Irimia M."/>
            <person name="Rigden D.J."/>
            <person name="Fitzpatrick D.A."/>
            <person name="Lorenzo-Morales J."/>
            <person name="Bateman A."/>
            <person name="Chiu C.H."/>
            <person name="Tang P."/>
            <person name="Hegemann P."/>
            <person name="Fromm H."/>
            <person name="Raoult D."/>
            <person name="Greub G."/>
            <person name="Miranda-Saavedra D."/>
            <person name="Chen N."/>
            <person name="Nash P."/>
            <person name="Ginger M.L."/>
            <person name="Horn M."/>
            <person name="Schaap P."/>
            <person name="Caler L."/>
            <person name="Loftus B."/>
        </authorList>
    </citation>
    <scope>NUCLEOTIDE SEQUENCE [LARGE SCALE GENOMIC DNA]</scope>
    <source>
        <strain evidence="3 4">Neff</strain>
    </source>
</reference>
<evidence type="ECO:0000313" key="3">
    <source>
        <dbReference type="EMBL" id="ELR20815.1"/>
    </source>
</evidence>
<protein>
    <submittedName>
        <fullName evidence="3">Uncharacterized protein</fullName>
    </submittedName>
</protein>
<dbReference type="EMBL" id="KB007908">
    <property type="protein sequence ID" value="ELR20815.1"/>
    <property type="molecule type" value="Genomic_DNA"/>
</dbReference>